<dbReference type="EMBL" id="CAAALY010258882">
    <property type="protein sequence ID" value="VEL38748.1"/>
    <property type="molecule type" value="Genomic_DNA"/>
</dbReference>
<dbReference type="PANTHER" id="PTHR23406">
    <property type="entry name" value="MALIC ENZYME-RELATED"/>
    <property type="match status" value="1"/>
</dbReference>
<dbReference type="Proteomes" id="UP000784294">
    <property type="component" value="Unassembled WGS sequence"/>
</dbReference>
<dbReference type="OrthoDB" id="5365701at2759"/>
<dbReference type="Pfam" id="PF03949">
    <property type="entry name" value="Malic_M"/>
    <property type="match status" value="1"/>
</dbReference>
<organism evidence="2 3">
    <name type="scientific">Protopolystoma xenopodis</name>
    <dbReference type="NCBI Taxonomy" id="117903"/>
    <lineage>
        <taxon>Eukaryota</taxon>
        <taxon>Metazoa</taxon>
        <taxon>Spiralia</taxon>
        <taxon>Lophotrochozoa</taxon>
        <taxon>Platyhelminthes</taxon>
        <taxon>Monogenea</taxon>
        <taxon>Polyopisthocotylea</taxon>
        <taxon>Polystomatidea</taxon>
        <taxon>Polystomatidae</taxon>
        <taxon>Protopolystoma</taxon>
    </lineage>
</organism>
<proteinExistence type="predicted"/>
<evidence type="ECO:0000313" key="2">
    <source>
        <dbReference type="EMBL" id="VEL38748.1"/>
    </source>
</evidence>
<dbReference type="GO" id="GO:0051287">
    <property type="term" value="F:NAD binding"/>
    <property type="evidence" value="ECO:0007669"/>
    <property type="project" value="InterPro"/>
</dbReference>
<dbReference type="PANTHER" id="PTHR23406:SF90">
    <property type="entry name" value="MALIC ENZYME-RELATED"/>
    <property type="match status" value="1"/>
</dbReference>
<gene>
    <name evidence="2" type="ORF">PXEA_LOCUS32188</name>
</gene>
<comment type="caution">
    <text evidence="2">The sequence shown here is derived from an EMBL/GenBank/DDBJ whole genome shotgun (WGS) entry which is preliminary data.</text>
</comment>
<accession>A0A3S5BT83</accession>
<dbReference type="GO" id="GO:0006108">
    <property type="term" value="P:malate metabolic process"/>
    <property type="evidence" value="ECO:0007669"/>
    <property type="project" value="TreeGrafter"/>
</dbReference>
<dbReference type="GO" id="GO:0005739">
    <property type="term" value="C:mitochondrion"/>
    <property type="evidence" value="ECO:0007669"/>
    <property type="project" value="TreeGrafter"/>
</dbReference>
<reference evidence="2" key="1">
    <citation type="submission" date="2018-11" db="EMBL/GenBank/DDBJ databases">
        <authorList>
            <consortium name="Pathogen Informatics"/>
        </authorList>
    </citation>
    <scope>NUCLEOTIDE SEQUENCE</scope>
</reference>
<name>A0A3S5BT83_9PLAT</name>
<dbReference type="SUPFAM" id="SSF51735">
    <property type="entry name" value="NAD(P)-binding Rossmann-fold domains"/>
    <property type="match status" value="1"/>
</dbReference>
<evidence type="ECO:0000313" key="3">
    <source>
        <dbReference type="Proteomes" id="UP000784294"/>
    </source>
</evidence>
<dbReference type="GO" id="GO:0004473">
    <property type="term" value="F:malate dehydrogenase (decarboxylating) (NADP+) activity"/>
    <property type="evidence" value="ECO:0007669"/>
    <property type="project" value="TreeGrafter"/>
</dbReference>
<dbReference type="InterPro" id="IPR012302">
    <property type="entry name" value="Malic_NAD-bd"/>
</dbReference>
<dbReference type="Gene3D" id="3.40.50.720">
    <property type="entry name" value="NAD(P)-binding Rossmann-like Domain"/>
    <property type="match status" value="1"/>
</dbReference>
<evidence type="ECO:0000259" key="1">
    <source>
        <dbReference type="Pfam" id="PF03949"/>
    </source>
</evidence>
<protein>
    <recommendedName>
        <fullName evidence="1">Malic enzyme NAD-binding domain-containing protein</fullName>
    </recommendedName>
</protein>
<dbReference type="AlphaFoldDB" id="A0A3S5BT83"/>
<sequence>MFIISHISLSNLWPDGSLYISDSILTSQVIEISKCTCLIGASAVPGAFSPDILQLMLKFTEKPLIMALSNPTSKAECTAEQAYQHTKVINKFVLMLVKF</sequence>
<dbReference type="InterPro" id="IPR036291">
    <property type="entry name" value="NAD(P)-bd_dom_sf"/>
</dbReference>
<keyword evidence="3" id="KW-1185">Reference proteome</keyword>
<feature type="domain" description="Malic enzyme NAD-binding" evidence="1">
    <location>
        <begin position="25"/>
        <end position="87"/>
    </location>
</feature>